<accession>A0A0N4WGN9</accession>
<name>A0A0N4WGN9_HAEPC</name>
<reference evidence="3" key="1">
    <citation type="submission" date="2017-02" db="UniProtKB">
        <authorList>
            <consortium name="WormBaseParasite"/>
        </authorList>
    </citation>
    <scope>IDENTIFICATION</scope>
</reference>
<reference evidence="1 2" key="2">
    <citation type="submission" date="2018-11" db="EMBL/GenBank/DDBJ databases">
        <authorList>
            <consortium name="Pathogen Informatics"/>
        </authorList>
    </citation>
    <scope>NUCLEOTIDE SEQUENCE [LARGE SCALE GENOMIC DNA]</scope>
    <source>
        <strain evidence="1 2">MHpl1</strain>
    </source>
</reference>
<proteinExistence type="predicted"/>
<evidence type="ECO:0000313" key="1">
    <source>
        <dbReference type="EMBL" id="VDO38901.1"/>
    </source>
</evidence>
<evidence type="ECO:0000313" key="3">
    <source>
        <dbReference type="WBParaSite" id="HPLM_0000999001-mRNA-1"/>
    </source>
</evidence>
<dbReference type="AlphaFoldDB" id="A0A0N4WGN9"/>
<organism evidence="3">
    <name type="scientific">Haemonchus placei</name>
    <name type="common">Barber's pole worm</name>
    <dbReference type="NCBI Taxonomy" id="6290"/>
    <lineage>
        <taxon>Eukaryota</taxon>
        <taxon>Metazoa</taxon>
        <taxon>Ecdysozoa</taxon>
        <taxon>Nematoda</taxon>
        <taxon>Chromadorea</taxon>
        <taxon>Rhabditida</taxon>
        <taxon>Rhabditina</taxon>
        <taxon>Rhabditomorpha</taxon>
        <taxon>Strongyloidea</taxon>
        <taxon>Trichostrongylidae</taxon>
        <taxon>Haemonchus</taxon>
    </lineage>
</organism>
<dbReference type="WBParaSite" id="HPLM_0000999001-mRNA-1">
    <property type="protein sequence ID" value="HPLM_0000999001-mRNA-1"/>
    <property type="gene ID" value="HPLM_0000999001"/>
</dbReference>
<dbReference type="EMBL" id="UZAF01017186">
    <property type="protein sequence ID" value="VDO38901.1"/>
    <property type="molecule type" value="Genomic_DNA"/>
</dbReference>
<dbReference type="Proteomes" id="UP000268014">
    <property type="component" value="Unassembled WGS sequence"/>
</dbReference>
<keyword evidence="2" id="KW-1185">Reference proteome</keyword>
<gene>
    <name evidence="1" type="ORF">HPLM_LOCUS9982</name>
</gene>
<sequence>MTRLCCLDDLAGFVLKGSFCVCFCCRMDGEAIVPSFGRALLC</sequence>
<evidence type="ECO:0000313" key="2">
    <source>
        <dbReference type="Proteomes" id="UP000268014"/>
    </source>
</evidence>
<protein>
    <submittedName>
        <fullName evidence="1 3">Uncharacterized protein</fullName>
    </submittedName>
</protein>